<evidence type="ECO:0000313" key="3">
    <source>
        <dbReference type="Proteomes" id="UP001596472"/>
    </source>
</evidence>
<keyword evidence="3" id="KW-1185">Reference proteome</keyword>
<sequence>MNRTDDLGLKISLGMLRQGQTIHAKCAKLKIVAYDAGAGGVAPDPSKPKDVAVGLWAELSITAEFNKDNIENGDCCCKTLKWKQTITSDNGPSTKGMGTPRADGSFPDGMSFRDTPIEPVVGDGGKANDMWSSKNPKGQKKLKVTFSLDVICVRGTDDKEIPVTTIEWGYEATADEKAGLNEWNVKTK</sequence>
<evidence type="ECO:0000313" key="2">
    <source>
        <dbReference type="EMBL" id="MFC7339536.1"/>
    </source>
</evidence>
<comment type="caution">
    <text evidence="2">The sequence shown here is derived from an EMBL/GenBank/DDBJ whole genome shotgun (WGS) entry which is preliminary data.</text>
</comment>
<proteinExistence type="predicted"/>
<name>A0ABW2LDF0_9BACT</name>
<reference evidence="3" key="1">
    <citation type="journal article" date="2019" name="Int. J. Syst. Evol. Microbiol.">
        <title>The Global Catalogue of Microorganisms (GCM) 10K type strain sequencing project: providing services to taxonomists for standard genome sequencing and annotation.</title>
        <authorList>
            <consortium name="The Broad Institute Genomics Platform"/>
            <consortium name="The Broad Institute Genome Sequencing Center for Infectious Disease"/>
            <person name="Wu L."/>
            <person name="Ma J."/>
        </authorList>
    </citation>
    <scope>NUCLEOTIDE SEQUENCE [LARGE SCALE GENOMIC DNA]</scope>
    <source>
        <strain evidence="3">CGMCC 4.1467</strain>
    </source>
</reference>
<protein>
    <submittedName>
        <fullName evidence="2">Uncharacterized protein</fullName>
    </submittedName>
</protein>
<gene>
    <name evidence="2" type="ORF">ACFQY0_20255</name>
</gene>
<accession>A0ABW2LDF0</accession>
<organism evidence="2 3">
    <name type="scientific">Haloferula chungangensis</name>
    <dbReference type="NCBI Taxonomy" id="1048331"/>
    <lineage>
        <taxon>Bacteria</taxon>
        <taxon>Pseudomonadati</taxon>
        <taxon>Verrucomicrobiota</taxon>
        <taxon>Verrucomicrobiia</taxon>
        <taxon>Verrucomicrobiales</taxon>
        <taxon>Verrucomicrobiaceae</taxon>
        <taxon>Haloferula</taxon>
    </lineage>
</organism>
<dbReference type="EMBL" id="JBHTBS010000019">
    <property type="protein sequence ID" value="MFC7339536.1"/>
    <property type="molecule type" value="Genomic_DNA"/>
</dbReference>
<feature type="region of interest" description="Disordered" evidence="1">
    <location>
        <begin position="88"/>
        <end position="112"/>
    </location>
</feature>
<dbReference type="Proteomes" id="UP001596472">
    <property type="component" value="Unassembled WGS sequence"/>
</dbReference>
<evidence type="ECO:0000256" key="1">
    <source>
        <dbReference type="SAM" id="MobiDB-lite"/>
    </source>
</evidence>
<dbReference type="RefSeq" id="WP_379716605.1">
    <property type="nucleotide sequence ID" value="NZ_JBHTBS010000019.1"/>
</dbReference>